<feature type="compositionally biased region" description="Basic residues" evidence="1">
    <location>
        <begin position="200"/>
        <end position="216"/>
    </location>
</feature>
<dbReference type="Proteomes" id="UP001596220">
    <property type="component" value="Unassembled WGS sequence"/>
</dbReference>
<evidence type="ECO:0000256" key="1">
    <source>
        <dbReference type="SAM" id="MobiDB-lite"/>
    </source>
</evidence>
<feature type="region of interest" description="Disordered" evidence="1">
    <location>
        <begin position="194"/>
        <end position="270"/>
    </location>
</feature>
<dbReference type="EMBL" id="JBHSQO010000041">
    <property type="protein sequence ID" value="MFC6093318.1"/>
    <property type="molecule type" value="Genomic_DNA"/>
</dbReference>
<name>A0ABW1PE06_9PSEU</name>
<sequence>MADLNGAVRAIVEGRLDVADRTIDDVVPITADAEFENLRSRARTPAAVDLHAKTVQLRDRQGRVIEAAWQLLDAARSGTPFGERFEAFQRAAEDYNAQVDAVNEVLAAPRATSPGVTRKLVVLDLGEPGAEPAVALALPERRVADPEFDFVVLPPKAVAGGEGVVLVASPDQPSFYGGPDLLYLVDLDGPVRDLGVTGQHRPRHRHRRPRARRPDRRVRGDLAQRGLPGGDVRDRGGRRDRHAPDQPRGRAARGRRLDHPGPLVRPRGQAERGLRRLGVHGVRRQLDPGPAREPLAVGGRPVGAGGPGSLLASRPVGDDARVVVAGLDEYLRVGTLYVETGGRRTEVAAGVTAIAVAD</sequence>
<reference evidence="3" key="1">
    <citation type="journal article" date="2019" name="Int. J. Syst. Evol. Microbiol.">
        <title>The Global Catalogue of Microorganisms (GCM) 10K type strain sequencing project: providing services to taxonomists for standard genome sequencing and annotation.</title>
        <authorList>
            <consortium name="The Broad Institute Genomics Platform"/>
            <consortium name="The Broad Institute Genome Sequencing Center for Infectious Disease"/>
            <person name="Wu L."/>
            <person name="Ma J."/>
        </authorList>
    </citation>
    <scope>NUCLEOTIDE SEQUENCE [LARGE SCALE GENOMIC DNA]</scope>
    <source>
        <strain evidence="3">CGMCC 4.7246</strain>
    </source>
</reference>
<feature type="region of interest" description="Disordered" evidence="1">
    <location>
        <begin position="284"/>
        <end position="311"/>
    </location>
</feature>
<evidence type="ECO:0000313" key="2">
    <source>
        <dbReference type="EMBL" id="MFC6093318.1"/>
    </source>
</evidence>
<gene>
    <name evidence="2" type="ORF">ACFP3R_28945</name>
</gene>
<comment type="caution">
    <text evidence="2">The sequence shown here is derived from an EMBL/GenBank/DDBJ whole genome shotgun (WGS) entry which is preliminary data.</text>
</comment>
<protein>
    <submittedName>
        <fullName evidence="2">Uncharacterized protein</fullName>
    </submittedName>
</protein>
<proteinExistence type="predicted"/>
<organism evidence="2 3">
    <name type="scientific">Saccharothrix lopnurensis</name>
    <dbReference type="NCBI Taxonomy" id="1670621"/>
    <lineage>
        <taxon>Bacteria</taxon>
        <taxon>Bacillati</taxon>
        <taxon>Actinomycetota</taxon>
        <taxon>Actinomycetes</taxon>
        <taxon>Pseudonocardiales</taxon>
        <taxon>Pseudonocardiaceae</taxon>
        <taxon>Saccharothrix</taxon>
    </lineage>
</organism>
<accession>A0ABW1PE06</accession>
<evidence type="ECO:0000313" key="3">
    <source>
        <dbReference type="Proteomes" id="UP001596220"/>
    </source>
</evidence>
<dbReference type="RefSeq" id="WP_380640407.1">
    <property type="nucleotide sequence ID" value="NZ_JBHSQO010000041.1"/>
</dbReference>
<feature type="compositionally biased region" description="Basic and acidic residues" evidence="1">
    <location>
        <begin position="231"/>
        <end position="248"/>
    </location>
</feature>
<keyword evidence="3" id="KW-1185">Reference proteome</keyword>